<dbReference type="InterPro" id="IPR027417">
    <property type="entry name" value="P-loop_NTPase"/>
</dbReference>
<name>A0A106QCQ8_9BURK</name>
<dbReference type="RefSeq" id="WP_060192017.1">
    <property type="nucleotide sequence ID" value="NZ_LPHD01000049.1"/>
</dbReference>
<dbReference type="GO" id="GO:0005524">
    <property type="term" value="F:ATP binding"/>
    <property type="evidence" value="ECO:0007669"/>
    <property type="project" value="InterPro"/>
</dbReference>
<evidence type="ECO:0000313" key="3">
    <source>
        <dbReference type="Proteomes" id="UP000060630"/>
    </source>
</evidence>
<dbReference type="SMART" id="SM00382">
    <property type="entry name" value="AAA"/>
    <property type="match status" value="1"/>
</dbReference>
<dbReference type="Proteomes" id="UP000060630">
    <property type="component" value="Unassembled WGS sequence"/>
</dbReference>
<accession>A0A106QCQ8</accession>
<dbReference type="GO" id="GO:0016887">
    <property type="term" value="F:ATP hydrolysis activity"/>
    <property type="evidence" value="ECO:0007669"/>
    <property type="project" value="InterPro"/>
</dbReference>
<dbReference type="EMBL" id="LPHD01000049">
    <property type="protein sequence ID" value="KWA83812.1"/>
    <property type="molecule type" value="Genomic_DNA"/>
</dbReference>
<sequence>MSLHWFDTTTELMAQGADTPGMNVFPLYSGPYALVKDALKPDMTPGERLDVELVNARIYKVTMGSDEYAAVVLCRMAQELAPDGVTVLSTKPQWTIYCGDKQVQGEFRNDGKTLAAKVRKEGKVSDKLANALVASEWVAKMPTMGSCGFFKMLQRGLAQTPPVIKFCSHTKAALANMPAPELDDMATELTGWLAGADATVAEAVGAMSPEEIAFYDAAFIQHVALFGERGAGKTFLARKAADKYGAVYLEMQMHASMEAWEFRSHDRAFNGKVYTVQGPFAQAWEAIKAGKKVVLCMDEFLNMNPMYTNVINSPLSLTDRDTYLINTGSLIVDEATGLAKEEIVEVPSDMFWVVATSNIGARYNLDKMTPSVRARFQIILMNTNTERTKSILEQNLAKYGMPLDFAEMFKKFIDAANQAVAENTLDEEATTRLACNVIRAVHKKAERDKKKYTTVKQWMPVVKAQLMAEIAQVVNFELGPLDTDQQERYKAIVDASFKAPK</sequence>
<feature type="domain" description="AAA+ ATPase" evidence="1">
    <location>
        <begin position="219"/>
        <end position="386"/>
    </location>
</feature>
<organism evidence="2 3">
    <name type="scientific">Burkholderia ubonensis</name>
    <dbReference type="NCBI Taxonomy" id="101571"/>
    <lineage>
        <taxon>Bacteria</taxon>
        <taxon>Pseudomonadati</taxon>
        <taxon>Pseudomonadota</taxon>
        <taxon>Betaproteobacteria</taxon>
        <taxon>Burkholderiales</taxon>
        <taxon>Burkholderiaceae</taxon>
        <taxon>Burkholderia</taxon>
        <taxon>Burkholderia cepacia complex</taxon>
    </lineage>
</organism>
<dbReference type="Gene3D" id="3.40.50.300">
    <property type="entry name" value="P-loop containing nucleotide triphosphate hydrolases"/>
    <property type="match status" value="1"/>
</dbReference>
<proteinExistence type="predicted"/>
<gene>
    <name evidence="2" type="ORF">WL29_20830</name>
</gene>
<dbReference type="SUPFAM" id="SSF52540">
    <property type="entry name" value="P-loop containing nucleoside triphosphate hydrolases"/>
    <property type="match status" value="1"/>
</dbReference>
<evidence type="ECO:0000313" key="2">
    <source>
        <dbReference type="EMBL" id="KWA83812.1"/>
    </source>
</evidence>
<reference evidence="2 3" key="1">
    <citation type="submission" date="2015-11" db="EMBL/GenBank/DDBJ databases">
        <title>Expanding the genomic diversity of Burkholderia species for the development of highly accurate diagnostics.</title>
        <authorList>
            <person name="Sahl J."/>
            <person name="Keim P."/>
            <person name="Wagner D."/>
        </authorList>
    </citation>
    <scope>NUCLEOTIDE SEQUENCE [LARGE SCALE GENOMIC DNA]</scope>
    <source>
        <strain evidence="2 3">MSMB2087WGS</strain>
    </source>
</reference>
<dbReference type="InterPro" id="IPR011704">
    <property type="entry name" value="ATPase_dyneun-rel_AAA"/>
</dbReference>
<comment type="caution">
    <text evidence="2">The sequence shown here is derived from an EMBL/GenBank/DDBJ whole genome shotgun (WGS) entry which is preliminary data.</text>
</comment>
<dbReference type="Pfam" id="PF07728">
    <property type="entry name" value="AAA_5"/>
    <property type="match status" value="1"/>
</dbReference>
<dbReference type="AlphaFoldDB" id="A0A106QCQ8"/>
<evidence type="ECO:0000259" key="1">
    <source>
        <dbReference type="SMART" id="SM00382"/>
    </source>
</evidence>
<protein>
    <recommendedName>
        <fullName evidence="1">AAA+ ATPase domain-containing protein</fullName>
    </recommendedName>
</protein>
<dbReference type="InterPro" id="IPR003593">
    <property type="entry name" value="AAA+_ATPase"/>
</dbReference>